<feature type="domain" description="Glutaredoxin" evidence="1">
    <location>
        <begin position="11"/>
        <end position="64"/>
    </location>
</feature>
<dbReference type="InterPro" id="IPR002109">
    <property type="entry name" value="Glutaredoxin"/>
</dbReference>
<evidence type="ECO:0000313" key="2">
    <source>
        <dbReference type="EMBL" id="QOP65092.1"/>
    </source>
</evidence>
<reference evidence="3" key="1">
    <citation type="submission" date="2020-08" db="EMBL/GenBank/DDBJ databases">
        <authorList>
            <person name="Kleven A.S."/>
            <person name="Brown D.K."/>
            <person name="Isenhart S.H."/>
            <person name="Gillison A.D."/>
            <person name="Martinez L.A."/>
            <person name="Garcia C.A."/>
            <person name="Ball S.L."/>
            <person name="Garlena R.A."/>
            <person name="Russell D.A."/>
            <person name="Pope W.H."/>
            <person name="Jacobs-Sera D."/>
            <person name="Hatfull G.F."/>
        </authorList>
    </citation>
    <scope>NUCLEOTIDE SEQUENCE [LARGE SCALE GENOMIC DNA]</scope>
</reference>
<dbReference type="GeneID" id="77954330"/>
<dbReference type="RefSeq" id="YP_010677942.1">
    <property type="nucleotide sequence ID" value="NC_071028.1"/>
</dbReference>
<proteinExistence type="predicted"/>
<name>A0A7M1CL06_9CAUD</name>
<dbReference type="Pfam" id="PF00462">
    <property type="entry name" value="Glutaredoxin"/>
    <property type="match status" value="1"/>
</dbReference>
<sequence length="88" mass="9804">MNPVAELDFEITLYSRNQCQQCTATARKLKKHGIPFRTINTSTDEKAAQFLRDAGFTEAPVVICTDGREWTGFRPDIIEAIAKEGGTL</sequence>
<dbReference type="PROSITE" id="PS51354">
    <property type="entry name" value="GLUTAREDOXIN_2"/>
    <property type="match status" value="1"/>
</dbReference>
<evidence type="ECO:0000313" key="3">
    <source>
        <dbReference type="Proteomes" id="UP000593896"/>
    </source>
</evidence>
<dbReference type="EMBL" id="MT889375">
    <property type="protein sequence ID" value="QOP65092.1"/>
    <property type="molecule type" value="Genomic_DNA"/>
</dbReference>
<evidence type="ECO:0000259" key="1">
    <source>
        <dbReference type="Pfam" id="PF00462"/>
    </source>
</evidence>
<organism evidence="2 3">
    <name type="scientific">Arthrobacter phage Adumb2043</name>
    <dbReference type="NCBI Taxonomy" id="2776851"/>
    <lineage>
        <taxon>Viruses</taxon>
        <taxon>Duplodnaviria</taxon>
        <taxon>Heunggongvirae</taxon>
        <taxon>Uroviricota</taxon>
        <taxon>Caudoviricetes</taxon>
        <taxon>Casidaviridae</taxon>
        <taxon>Yangvirus</taxon>
        <taxon>Yangvirus adumb2043</taxon>
    </lineage>
</organism>
<dbReference type="KEGG" id="vg:77954330"/>
<keyword evidence="3" id="KW-1185">Reference proteome</keyword>
<dbReference type="InterPro" id="IPR036249">
    <property type="entry name" value="Thioredoxin-like_sf"/>
</dbReference>
<dbReference type="SUPFAM" id="SSF52833">
    <property type="entry name" value="Thioredoxin-like"/>
    <property type="match status" value="1"/>
</dbReference>
<accession>A0A7M1CL06</accession>
<dbReference type="CDD" id="cd02976">
    <property type="entry name" value="NrdH"/>
    <property type="match status" value="1"/>
</dbReference>
<gene>
    <name evidence="2" type="primary">32</name>
    <name evidence="2" type="ORF">SEA_ADUMB2043_32</name>
</gene>
<protein>
    <submittedName>
        <fullName evidence="2">NrdH-like glutaredoxin</fullName>
    </submittedName>
</protein>
<dbReference type="Proteomes" id="UP000593896">
    <property type="component" value="Segment"/>
</dbReference>
<dbReference type="Gene3D" id="3.40.30.10">
    <property type="entry name" value="Glutaredoxin"/>
    <property type="match status" value="1"/>
</dbReference>